<organism evidence="2 3">
    <name type="scientific">Rhodococcus phage Trina</name>
    <dbReference type="NCBI Taxonomy" id="2027905"/>
    <lineage>
        <taxon>Viruses</taxon>
        <taxon>Duplodnaviria</taxon>
        <taxon>Heunggongvirae</taxon>
        <taxon>Uroviricota</taxon>
        <taxon>Caudoviricetes</taxon>
        <taxon>Trinavirus</taxon>
        <taxon>Trinavirus trina</taxon>
    </lineage>
</organism>
<gene>
    <name evidence="2" type="ORF">SEA_TRINA_117</name>
</gene>
<protein>
    <submittedName>
        <fullName evidence="2">HNH endonuclease</fullName>
    </submittedName>
</protein>
<dbReference type="InterPro" id="IPR003615">
    <property type="entry name" value="HNH_nuc"/>
</dbReference>
<dbReference type="GO" id="GO:0008270">
    <property type="term" value="F:zinc ion binding"/>
    <property type="evidence" value="ECO:0007669"/>
    <property type="project" value="InterPro"/>
</dbReference>
<keyword evidence="2" id="KW-0378">Hydrolase</keyword>
<evidence type="ECO:0000313" key="3">
    <source>
        <dbReference type="Proteomes" id="UP000231419"/>
    </source>
</evidence>
<dbReference type="GO" id="GO:0003676">
    <property type="term" value="F:nucleic acid binding"/>
    <property type="evidence" value="ECO:0007669"/>
    <property type="project" value="InterPro"/>
</dbReference>
<dbReference type="PANTHER" id="PTHR33877">
    <property type="entry name" value="SLL1193 PROTEIN"/>
    <property type="match status" value="1"/>
</dbReference>
<dbReference type="Proteomes" id="UP000231419">
    <property type="component" value="Segment"/>
</dbReference>
<reference evidence="3" key="1">
    <citation type="submission" date="2017-08" db="EMBL/GenBank/DDBJ databases">
        <authorList>
            <person name="de Groot N.N."/>
        </authorList>
    </citation>
    <scope>NUCLEOTIDE SEQUENCE [LARGE SCALE GENOMIC DNA]</scope>
</reference>
<sequence length="168" mass="19776">MIVEEQKLRQAQIVELLIKRDGDFCQFYDCPGDRYKFTDDNFRTIDHVLPRSKGGTDTMDNYVLMHFKCNNKKSDRLYLEDGTLEPLPYREPKNKVVKRAPMSCCNEGRNLSRDEICETCGMLPQPYSFPKWAQRDSKDCDHSMYHCKWCIIGIYERTPVSRNLFGLN</sequence>
<dbReference type="Gene3D" id="1.10.30.50">
    <property type="match status" value="1"/>
</dbReference>
<keyword evidence="2" id="KW-0255">Endonuclease</keyword>
<dbReference type="InterPro" id="IPR002711">
    <property type="entry name" value="HNH"/>
</dbReference>
<dbReference type="OrthoDB" id="9918at10239"/>
<evidence type="ECO:0000313" key="2">
    <source>
        <dbReference type="EMBL" id="ASZ74931.1"/>
    </source>
</evidence>
<keyword evidence="2" id="KW-0540">Nuclease</keyword>
<dbReference type="EMBL" id="MF668286">
    <property type="protein sequence ID" value="ASZ74931.1"/>
    <property type="molecule type" value="Genomic_DNA"/>
</dbReference>
<evidence type="ECO:0000259" key="1">
    <source>
        <dbReference type="SMART" id="SM00507"/>
    </source>
</evidence>
<name>A0A2D0ZN10_9CAUD</name>
<dbReference type="InterPro" id="IPR052892">
    <property type="entry name" value="NA-targeting_endonuclease"/>
</dbReference>
<keyword evidence="3" id="KW-1185">Reference proteome</keyword>
<dbReference type="PANTHER" id="PTHR33877:SF2">
    <property type="entry name" value="OS07G0170200 PROTEIN"/>
    <property type="match status" value="1"/>
</dbReference>
<feature type="domain" description="HNH nuclease" evidence="1">
    <location>
        <begin position="19"/>
        <end position="71"/>
    </location>
</feature>
<dbReference type="SMART" id="SM00507">
    <property type="entry name" value="HNHc"/>
    <property type="match status" value="1"/>
</dbReference>
<dbReference type="Pfam" id="PF01844">
    <property type="entry name" value="HNH"/>
    <property type="match status" value="1"/>
</dbReference>
<proteinExistence type="predicted"/>
<dbReference type="CDD" id="cd00085">
    <property type="entry name" value="HNHc"/>
    <property type="match status" value="1"/>
</dbReference>
<dbReference type="GO" id="GO:0004519">
    <property type="term" value="F:endonuclease activity"/>
    <property type="evidence" value="ECO:0007669"/>
    <property type="project" value="UniProtKB-KW"/>
</dbReference>
<accession>A0A2D0ZN10</accession>